<dbReference type="FunFam" id="3.90.470.40:FF:000003">
    <property type="entry name" value="Charybde, isoform E"/>
    <property type="match status" value="1"/>
</dbReference>
<dbReference type="PANTHER" id="PTHR12478">
    <property type="entry name" value="DNA-DAMAGE-INDUCIBLE TRANSCRIPT 4 PROTEIN DDIT4"/>
    <property type="match status" value="1"/>
</dbReference>
<dbReference type="GO" id="GO:0006979">
    <property type="term" value="P:response to oxidative stress"/>
    <property type="evidence" value="ECO:0007669"/>
    <property type="project" value="UniProtKB-ARBA"/>
</dbReference>
<proteinExistence type="inferred from homology"/>
<keyword evidence="4" id="KW-0963">Cytoplasm</keyword>
<evidence type="ECO:0000256" key="4">
    <source>
        <dbReference type="ARBA" id="ARBA00022490"/>
    </source>
</evidence>
<reference evidence="7" key="1">
    <citation type="submission" date="2019-08" db="EMBL/GenBank/DDBJ databases">
        <title>The genome of the North American firefly Photinus pyralis.</title>
        <authorList>
            <consortium name="Photinus pyralis genome working group"/>
            <person name="Fallon T.R."/>
            <person name="Sander Lower S.E."/>
            <person name="Weng J.-K."/>
        </authorList>
    </citation>
    <scope>NUCLEOTIDE SEQUENCE</scope>
    <source>
        <strain evidence="7">TRF0915ILg1</strain>
        <tissue evidence="7">Whole body</tissue>
    </source>
</reference>
<evidence type="ECO:0000256" key="1">
    <source>
        <dbReference type="ARBA" id="ARBA00004496"/>
    </source>
</evidence>
<organism evidence="7 8">
    <name type="scientific">Ignelater luminosus</name>
    <name type="common">Cucubano</name>
    <name type="synonym">Pyrophorus luminosus</name>
    <dbReference type="NCBI Taxonomy" id="2038154"/>
    <lineage>
        <taxon>Eukaryota</taxon>
        <taxon>Metazoa</taxon>
        <taxon>Ecdysozoa</taxon>
        <taxon>Arthropoda</taxon>
        <taxon>Hexapoda</taxon>
        <taxon>Insecta</taxon>
        <taxon>Pterygota</taxon>
        <taxon>Neoptera</taxon>
        <taxon>Endopterygota</taxon>
        <taxon>Coleoptera</taxon>
        <taxon>Polyphaga</taxon>
        <taxon>Elateriformia</taxon>
        <taxon>Elateroidea</taxon>
        <taxon>Elateridae</taxon>
        <taxon>Agrypninae</taxon>
        <taxon>Pyrophorini</taxon>
        <taxon>Ignelater</taxon>
    </lineage>
</organism>
<dbReference type="EMBL" id="VTPC01000862">
    <property type="protein sequence ID" value="KAF2904098.1"/>
    <property type="molecule type" value="Genomic_DNA"/>
</dbReference>
<keyword evidence="8" id="KW-1185">Reference proteome</keyword>
<sequence>MEVLPINNVNYASQNNEWEYDSYITSEEDDYGNDLSQRLEAELRAAKSTHLSCGEVLLPCGLLQRISQDILAMAESEPCGLRGCTLYLNFESEQDCRRLSTVKCDPSLASTFELYLTLKQASAGWNSFLPQFLKKITRGNTVMISTEYELNKNKLYRSYID</sequence>
<dbReference type="GO" id="GO:0006915">
    <property type="term" value="P:apoptotic process"/>
    <property type="evidence" value="ECO:0007669"/>
    <property type="project" value="UniProtKB-KW"/>
</dbReference>
<dbReference type="Proteomes" id="UP000801492">
    <property type="component" value="Unassembled WGS sequence"/>
</dbReference>
<dbReference type="OrthoDB" id="10018535at2759"/>
<dbReference type="GO" id="GO:0032006">
    <property type="term" value="P:regulation of TOR signaling"/>
    <property type="evidence" value="ECO:0007669"/>
    <property type="project" value="TreeGrafter"/>
</dbReference>
<evidence type="ECO:0000256" key="3">
    <source>
        <dbReference type="ARBA" id="ARBA00022473"/>
    </source>
</evidence>
<dbReference type="GO" id="GO:0008258">
    <property type="term" value="P:head involution"/>
    <property type="evidence" value="ECO:0007669"/>
    <property type="project" value="UniProtKB-ARBA"/>
</dbReference>
<comment type="subcellular location">
    <subcellularLocation>
        <location evidence="1">Cytoplasm</location>
    </subcellularLocation>
</comment>
<dbReference type="Gene3D" id="3.90.470.40">
    <property type="entry name" value="RTP801-like"/>
    <property type="match status" value="1"/>
</dbReference>
<comment type="function">
    <text evidence="6">Inhibits cell growth by regulating the Tor pathway upstream of the Tsc1-Tsc2 complex and downstream of Akt1. Acts as a cell death activator during head development.</text>
</comment>
<dbReference type="GO" id="GO:0009968">
    <property type="term" value="P:negative regulation of signal transduction"/>
    <property type="evidence" value="ECO:0007669"/>
    <property type="project" value="InterPro"/>
</dbReference>
<dbReference type="GO" id="GO:0005737">
    <property type="term" value="C:cytoplasm"/>
    <property type="evidence" value="ECO:0007669"/>
    <property type="project" value="UniProtKB-SubCell"/>
</dbReference>
<evidence type="ECO:0000256" key="6">
    <source>
        <dbReference type="ARBA" id="ARBA00059352"/>
    </source>
</evidence>
<comment type="caution">
    <text evidence="7">The sequence shown here is derived from an EMBL/GenBank/DDBJ whole genome shotgun (WGS) entry which is preliminary data.</text>
</comment>
<dbReference type="InterPro" id="IPR012918">
    <property type="entry name" value="RTP801-like"/>
</dbReference>
<evidence type="ECO:0000256" key="2">
    <source>
        <dbReference type="ARBA" id="ARBA00010670"/>
    </source>
</evidence>
<comment type="similarity">
    <text evidence="2">Belongs to the DDIT4 family.</text>
</comment>
<dbReference type="AlphaFoldDB" id="A0A8K0DIZ5"/>
<name>A0A8K0DIZ5_IGNLU</name>
<dbReference type="GO" id="GO:0045926">
    <property type="term" value="P:negative regulation of growth"/>
    <property type="evidence" value="ECO:0007669"/>
    <property type="project" value="UniProtKB-ARBA"/>
</dbReference>
<evidence type="ECO:0000313" key="8">
    <source>
        <dbReference type="Proteomes" id="UP000801492"/>
    </source>
</evidence>
<evidence type="ECO:0000256" key="5">
    <source>
        <dbReference type="ARBA" id="ARBA00022703"/>
    </source>
</evidence>
<keyword evidence="3" id="KW-0217">Developmental protein</keyword>
<gene>
    <name evidence="7" type="ORF">ILUMI_02077</name>
</gene>
<keyword evidence="5" id="KW-0053">Apoptosis</keyword>
<evidence type="ECO:0000313" key="7">
    <source>
        <dbReference type="EMBL" id="KAF2904098.1"/>
    </source>
</evidence>
<protein>
    <recommendedName>
        <fullName evidence="9">Protein charybde</fullName>
    </recommendedName>
</protein>
<dbReference type="Pfam" id="PF07809">
    <property type="entry name" value="RTP801_C"/>
    <property type="match status" value="1"/>
</dbReference>
<evidence type="ECO:0008006" key="9">
    <source>
        <dbReference type="Google" id="ProtNLM"/>
    </source>
</evidence>
<dbReference type="PANTHER" id="PTHR12478:SF16">
    <property type="entry name" value="PROTEIN CHARYBDE-RELATED"/>
    <property type="match status" value="1"/>
</dbReference>
<dbReference type="InterPro" id="IPR038281">
    <property type="entry name" value="RTP801-like_C_sf"/>
</dbReference>
<accession>A0A8K0DIZ5</accession>